<sequence>MTFLCKNAEYSTTRRLLATEPFNRVPGDAAVKGGLRFLGFEKAGTAGKPLFSVIMAVFNSSAVLEHAIRSVIYQDYDNVELIIIDGGSTDGSVELIRKYDECIDYWVSEPDDGIYYALNKGIEAAKGDWLYFLGSDDVMLNCLHQLACRFVDPNGVYYGDVYYPARHKLFGGEFSAYRVMNCQIPHQATFYPKQLFLRYKFDTRYISASDYAFNIVCYNDKDFKYRYLPVLVAVYEDTSGFSTQDLDKRFHEEKNDLLRKYFSRSDYRTYAIRTFIKGFDRYFVRKIFNLFKKKAV</sequence>
<evidence type="ECO:0000313" key="2">
    <source>
        <dbReference type="EMBL" id="ACD94505.1"/>
    </source>
</evidence>
<reference evidence="2 3" key="1">
    <citation type="submission" date="2008-05" db="EMBL/GenBank/DDBJ databases">
        <title>Complete sequence of chromosome of Geobacter lovleyi SZ.</title>
        <authorList>
            <consortium name="US DOE Joint Genome Institute"/>
            <person name="Lucas S."/>
            <person name="Copeland A."/>
            <person name="Lapidus A."/>
            <person name="Glavina del Rio T."/>
            <person name="Dalin E."/>
            <person name="Tice H."/>
            <person name="Bruce D."/>
            <person name="Goodwin L."/>
            <person name="Pitluck S."/>
            <person name="Chertkov O."/>
            <person name="Meincke L."/>
            <person name="Brettin T."/>
            <person name="Detter J.C."/>
            <person name="Han C."/>
            <person name="Tapia R."/>
            <person name="Kuske C.R."/>
            <person name="Schmutz J."/>
            <person name="Larimer F."/>
            <person name="Land M."/>
            <person name="Hauser L."/>
            <person name="Kyrpides N."/>
            <person name="Mikhailova N."/>
            <person name="Sung Y."/>
            <person name="Fletcher K.E."/>
            <person name="Ritalahti K.M."/>
            <person name="Loeffler F.E."/>
            <person name="Richardson P."/>
        </authorList>
    </citation>
    <scope>NUCLEOTIDE SEQUENCE [LARGE SCALE GENOMIC DNA]</scope>
    <source>
        <strain evidence="3">ATCC BAA-1151 / DSM 17278 / SZ</strain>
    </source>
</reference>
<dbReference type="AlphaFoldDB" id="B3E4J0"/>
<dbReference type="CDD" id="cd06433">
    <property type="entry name" value="GT_2_WfgS_like"/>
    <property type="match status" value="1"/>
</dbReference>
<dbReference type="KEGG" id="glo:Glov_0779"/>
<dbReference type="SUPFAM" id="SSF53448">
    <property type="entry name" value="Nucleotide-diphospho-sugar transferases"/>
    <property type="match status" value="1"/>
</dbReference>
<protein>
    <submittedName>
        <fullName evidence="2">Glycosyl transferase family 2</fullName>
    </submittedName>
</protein>
<dbReference type="RefSeq" id="WP_012468861.1">
    <property type="nucleotide sequence ID" value="NC_010814.1"/>
</dbReference>
<gene>
    <name evidence="2" type="ordered locus">Glov_0779</name>
</gene>
<keyword evidence="2" id="KW-0808">Transferase</keyword>
<accession>B3E4J0</accession>
<dbReference type="EMBL" id="CP001089">
    <property type="protein sequence ID" value="ACD94505.1"/>
    <property type="molecule type" value="Genomic_DNA"/>
</dbReference>
<dbReference type="CAZy" id="GT2">
    <property type="family name" value="Glycosyltransferase Family 2"/>
</dbReference>
<proteinExistence type="predicted"/>
<dbReference type="HOGENOM" id="CLU_025996_21_1_7"/>
<evidence type="ECO:0000259" key="1">
    <source>
        <dbReference type="Pfam" id="PF00535"/>
    </source>
</evidence>
<dbReference type="PANTHER" id="PTHR22916:SF67">
    <property type="entry name" value="COLANIC ACID BIOSYNTHESIS GLYCOSYL TRANSFERASE WCAE-RELATED"/>
    <property type="match status" value="1"/>
</dbReference>
<dbReference type="STRING" id="398767.Glov_0779"/>
<organism evidence="2 3">
    <name type="scientific">Trichlorobacter lovleyi (strain ATCC BAA-1151 / DSM 17278 / SZ)</name>
    <name type="common">Geobacter lovleyi</name>
    <dbReference type="NCBI Taxonomy" id="398767"/>
    <lineage>
        <taxon>Bacteria</taxon>
        <taxon>Pseudomonadati</taxon>
        <taxon>Thermodesulfobacteriota</taxon>
        <taxon>Desulfuromonadia</taxon>
        <taxon>Geobacterales</taxon>
        <taxon>Geobacteraceae</taxon>
        <taxon>Trichlorobacter</taxon>
    </lineage>
</organism>
<name>B3E4J0_TRIL1</name>
<dbReference type="eggNOG" id="COG0463">
    <property type="taxonomic scope" value="Bacteria"/>
</dbReference>
<dbReference type="Pfam" id="PF00535">
    <property type="entry name" value="Glycos_transf_2"/>
    <property type="match status" value="1"/>
</dbReference>
<dbReference type="Proteomes" id="UP000002420">
    <property type="component" value="Chromosome"/>
</dbReference>
<dbReference type="GO" id="GO:0016758">
    <property type="term" value="F:hexosyltransferase activity"/>
    <property type="evidence" value="ECO:0007669"/>
    <property type="project" value="UniProtKB-ARBA"/>
</dbReference>
<dbReference type="OrthoDB" id="433681at2"/>
<dbReference type="InterPro" id="IPR029044">
    <property type="entry name" value="Nucleotide-diphossugar_trans"/>
</dbReference>
<dbReference type="InterPro" id="IPR001173">
    <property type="entry name" value="Glyco_trans_2-like"/>
</dbReference>
<evidence type="ECO:0000313" key="3">
    <source>
        <dbReference type="Proteomes" id="UP000002420"/>
    </source>
</evidence>
<dbReference type="PANTHER" id="PTHR22916">
    <property type="entry name" value="GLYCOSYLTRANSFERASE"/>
    <property type="match status" value="1"/>
</dbReference>
<dbReference type="Gene3D" id="3.90.550.10">
    <property type="entry name" value="Spore Coat Polysaccharide Biosynthesis Protein SpsA, Chain A"/>
    <property type="match status" value="1"/>
</dbReference>
<feature type="domain" description="Glycosyltransferase 2-like" evidence="1">
    <location>
        <begin position="52"/>
        <end position="167"/>
    </location>
</feature>
<keyword evidence="3" id="KW-1185">Reference proteome</keyword>